<sequence length="62" mass="7023">MQIGDIVLVIDETLPRNSWLLGRVLETRVDSKGHVRSCSIKTEHSTLERPIHKLCLLLESEG</sequence>
<organism evidence="2 3">
    <name type="scientific">Holothuria leucospilota</name>
    <name type="common">Black long sea cucumber</name>
    <name type="synonym">Mertensiothuria leucospilota</name>
    <dbReference type="NCBI Taxonomy" id="206669"/>
    <lineage>
        <taxon>Eukaryota</taxon>
        <taxon>Metazoa</taxon>
        <taxon>Echinodermata</taxon>
        <taxon>Eleutherozoa</taxon>
        <taxon>Echinozoa</taxon>
        <taxon>Holothuroidea</taxon>
        <taxon>Aspidochirotacea</taxon>
        <taxon>Aspidochirotida</taxon>
        <taxon>Holothuriidae</taxon>
        <taxon>Holothuria</taxon>
    </lineage>
</organism>
<dbReference type="Proteomes" id="UP001152320">
    <property type="component" value="Chromosome 1"/>
</dbReference>
<keyword evidence="3" id="KW-1185">Reference proteome</keyword>
<dbReference type="EMBL" id="JAIZAY010000001">
    <property type="protein sequence ID" value="KAJ8048119.1"/>
    <property type="molecule type" value="Genomic_DNA"/>
</dbReference>
<dbReference type="OrthoDB" id="10054042at2759"/>
<feature type="domain" description="DUF5641" evidence="1">
    <location>
        <begin position="2"/>
        <end position="57"/>
    </location>
</feature>
<evidence type="ECO:0000313" key="3">
    <source>
        <dbReference type="Proteomes" id="UP001152320"/>
    </source>
</evidence>
<name>A0A9Q1HIM3_HOLLE</name>
<dbReference type="AlphaFoldDB" id="A0A9Q1HIM3"/>
<dbReference type="PANTHER" id="PTHR47331">
    <property type="entry name" value="PHD-TYPE DOMAIN-CONTAINING PROTEIN"/>
    <property type="match status" value="1"/>
</dbReference>
<gene>
    <name evidence="2" type="ORF">HOLleu_00294</name>
</gene>
<dbReference type="PANTHER" id="PTHR47331:SF1">
    <property type="entry name" value="GAG-LIKE PROTEIN"/>
    <property type="match status" value="1"/>
</dbReference>
<evidence type="ECO:0000259" key="1">
    <source>
        <dbReference type="Pfam" id="PF18701"/>
    </source>
</evidence>
<accession>A0A9Q1HIM3</accession>
<dbReference type="Pfam" id="PF18701">
    <property type="entry name" value="DUF5641"/>
    <property type="match status" value="1"/>
</dbReference>
<dbReference type="InterPro" id="IPR040676">
    <property type="entry name" value="DUF5641"/>
</dbReference>
<proteinExistence type="predicted"/>
<reference evidence="2" key="1">
    <citation type="submission" date="2021-10" db="EMBL/GenBank/DDBJ databases">
        <title>Tropical sea cucumber genome reveals ecological adaptation and Cuvierian tubules defense mechanism.</title>
        <authorList>
            <person name="Chen T."/>
        </authorList>
    </citation>
    <scope>NUCLEOTIDE SEQUENCE</scope>
    <source>
        <strain evidence="2">Nanhai2018</strain>
        <tissue evidence="2">Muscle</tissue>
    </source>
</reference>
<comment type="caution">
    <text evidence="2">The sequence shown here is derived from an EMBL/GenBank/DDBJ whole genome shotgun (WGS) entry which is preliminary data.</text>
</comment>
<protein>
    <recommendedName>
        <fullName evidence="1">DUF5641 domain-containing protein</fullName>
    </recommendedName>
</protein>
<evidence type="ECO:0000313" key="2">
    <source>
        <dbReference type="EMBL" id="KAJ8048119.1"/>
    </source>
</evidence>